<name>A0A7Z7HPG5_9PROT</name>
<organism evidence="2 3">
    <name type="scientific">Sterolibacterium denitrificans</name>
    <dbReference type="NCBI Taxonomy" id="157592"/>
    <lineage>
        <taxon>Bacteria</taxon>
        <taxon>Pseudomonadati</taxon>
        <taxon>Pseudomonadota</taxon>
        <taxon>Betaproteobacteria</taxon>
        <taxon>Nitrosomonadales</taxon>
        <taxon>Sterolibacteriaceae</taxon>
        <taxon>Sterolibacterium</taxon>
    </lineage>
</organism>
<dbReference type="InterPro" id="IPR001173">
    <property type="entry name" value="Glyco_trans_2-like"/>
</dbReference>
<dbReference type="RefSeq" id="WP_154715967.1">
    <property type="nucleotide sequence ID" value="NZ_LT837803.1"/>
</dbReference>
<dbReference type="SUPFAM" id="SSF53448">
    <property type="entry name" value="Nucleotide-diphospho-sugar transferases"/>
    <property type="match status" value="1"/>
</dbReference>
<dbReference type="Pfam" id="PF00535">
    <property type="entry name" value="Glycos_transf_2"/>
    <property type="match status" value="1"/>
</dbReference>
<evidence type="ECO:0000259" key="1">
    <source>
        <dbReference type="Pfam" id="PF00535"/>
    </source>
</evidence>
<keyword evidence="3" id="KW-1185">Reference proteome</keyword>
<dbReference type="GO" id="GO:0016740">
    <property type="term" value="F:transferase activity"/>
    <property type="evidence" value="ECO:0007669"/>
    <property type="project" value="UniProtKB-KW"/>
</dbReference>
<dbReference type="InterPro" id="IPR029044">
    <property type="entry name" value="Nucleotide-diphossugar_trans"/>
</dbReference>
<dbReference type="PANTHER" id="PTHR43685:SF2">
    <property type="entry name" value="GLYCOSYLTRANSFERASE 2-LIKE DOMAIN-CONTAINING PROTEIN"/>
    <property type="match status" value="1"/>
</dbReference>
<protein>
    <submittedName>
        <fullName evidence="2">Glycosyl transferase, family 2</fullName>
    </submittedName>
</protein>
<proteinExistence type="predicted"/>
<dbReference type="CDD" id="cd00761">
    <property type="entry name" value="Glyco_tranf_GTA_type"/>
    <property type="match status" value="1"/>
</dbReference>
<evidence type="ECO:0000313" key="3">
    <source>
        <dbReference type="Proteomes" id="UP000242886"/>
    </source>
</evidence>
<accession>A0A7Z7HPG5</accession>
<dbReference type="AlphaFoldDB" id="A0A7Z7HPG5"/>
<dbReference type="Gene3D" id="3.90.550.10">
    <property type="entry name" value="Spore Coat Polysaccharide Biosynthesis Protein SpsA, Chain A"/>
    <property type="match status" value="1"/>
</dbReference>
<sequence length="230" mass="24897">MKTDHHPDISVIIPAYNAGRYLHGAIGSVLAQTRQASEIIVIDDGSSDDTARIAAGFLGVRLIETPHAGVSAARNAGLDAARGHYLAFLDADDLWLPTKLERQIAFLLDNPGASGVFGHVQQFVSPELAKEQRDRYQANTAPMPGLLAGALFIKRDEFLAVGKFDEALAGGEFIDWMARAKRLGLSLPVLGDTLLLRRIHGNNSVLTGTEALHHAYLQLIRKKIKSENGS</sequence>
<dbReference type="InterPro" id="IPR050834">
    <property type="entry name" value="Glycosyltransf_2"/>
</dbReference>
<dbReference type="EMBL" id="LT837803">
    <property type="protein sequence ID" value="SMB22408.1"/>
    <property type="molecule type" value="Genomic_DNA"/>
</dbReference>
<reference evidence="2" key="1">
    <citation type="submission" date="2017-03" db="EMBL/GenBank/DDBJ databases">
        <authorList>
            <consortium name="AG Boll"/>
        </authorList>
    </citation>
    <scope>NUCLEOTIDE SEQUENCE [LARGE SCALE GENOMIC DNA]</scope>
    <source>
        <strain evidence="2">Chol</strain>
    </source>
</reference>
<feature type="domain" description="Glycosyltransferase 2-like" evidence="1">
    <location>
        <begin position="10"/>
        <end position="136"/>
    </location>
</feature>
<dbReference type="PANTHER" id="PTHR43685">
    <property type="entry name" value="GLYCOSYLTRANSFERASE"/>
    <property type="match status" value="1"/>
</dbReference>
<evidence type="ECO:0000313" key="2">
    <source>
        <dbReference type="EMBL" id="SMB22408.1"/>
    </source>
</evidence>
<keyword evidence="2" id="KW-0808">Transferase</keyword>
<gene>
    <name evidence="2" type="ORF">SDENCHOL_10577</name>
</gene>
<dbReference type="Proteomes" id="UP000242886">
    <property type="component" value="Chromosome SDENCHOL"/>
</dbReference>